<feature type="chain" id="PRO_5007593807" evidence="1">
    <location>
        <begin position="21"/>
        <end position="212"/>
    </location>
</feature>
<feature type="signal peptide" evidence="1">
    <location>
        <begin position="1"/>
        <end position="20"/>
    </location>
</feature>
<keyword evidence="1" id="KW-0732">Signal</keyword>
<evidence type="ECO:0000313" key="2">
    <source>
        <dbReference type="EMBL" id="KYR02180.1"/>
    </source>
</evidence>
<dbReference type="EMBL" id="LODT01000004">
    <property type="protein sequence ID" value="KYR02180.1"/>
    <property type="molecule type" value="Genomic_DNA"/>
</dbReference>
<dbReference type="InParanoid" id="A0A152A7G3"/>
<name>A0A152A7G3_TIELA</name>
<protein>
    <submittedName>
        <fullName evidence="2">Uncharacterized protein</fullName>
    </submittedName>
</protein>
<dbReference type="Proteomes" id="UP000076078">
    <property type="component" value="Unassembled WGS sequence"/>
</dbReference>
<dbReference type="FunCoup" id="A0A152A7G3">
    <property type="interactions" value="738"/>
</dbReference>
<dbReference type="InterPro" id="IPR021837">
    <property type="entry name" value="CfaA/B/C"/>
</dbReference>
<evidence type="ECO:0000313" key="3">
    <source>
        <dbReference type="Proteomes" id="UP000076078"/>
    </source>
</evidence>
<keyword evidence="3" id="KW-1185">Reference proteome</keyword>
<dbReference type="OMA" id="NPQFYWY"/>
<dbReference type="OrthoDB" id="16613at2759"/>
<sequence>MYKEIIVILSILGFISSVLSVTYVTMTPYGTYDCSGEEAGIGYSFIVNQCFAIAGDFFTVELTDSNGNATIYAYGGSDTSCSSGSQSSKSYTVGDCYDAPNYVWNAAATPTNYVKVGYEVNPTTIQPYGFRQTTYAPGDSDCSNNPQFYWFATNDTEIKNGDQFSTWYCYNDESYEIFCDNGPGSCFTDYASAECFRDFTHWSTEDYVAGSC</sequence>
<organism evidence="2 3">
    <name type="scientific">Tieghemostelium lacteum</name>
    <name type="common">Slime mold</name>
    <name type="synonym">Dictyostelium lacteum</name>
    <dbReference type="NCBI Taxonomy" id="361077"/>
    <lineage>
        <taxon>Eukaryota</taxon>
        <taxon>Amoebozoa</taxon>
        <taxon>Evosea</taxon>
        <taxon>Eumycetozoa</taxon>
        <taxon>Dictyostelia</taxon>
        <taxon>Dictyosteliales</taxon>
        <taxon>Raperosteliaceae</taxon>
        <taxon>Tieghemostelium</taxon>
    </lineage>
</organism>
<dbReference type="AlphaFoldDB" id="A0A152A7G3"/>
<dbReference type="PANTHER" id="PTHR38739">
    <property type="match status" value="1"/>
</dbReference>
<dbReference type="Pfam" id="PF11912">
    <property type="entry name" value="CfaA_B_C"/>
    <property type="match status" value="1"/>
</dbReference>
<gene>
    <name evidence="2" type="ORF">DLAC_00995</name>
</gene>
<accession>A0A152A7G3</accession>
<dbReference type="PANTHER" id="PTHR38739:SF2">
    <property type="match status" value="1"/>
</dbReference>
<comment type="caution">
    <text evidence="2">The sequence shown here is derived from an EMBL/GenBank/DDBJ whole genome shotgun (WGS) entry which is preliminary data.</text>
</comment>
<proteinExistence type="predicted"/>
<reference evidence="2 3" key="1">
    <citation type="submission" date="2015-12" db="EMBL/GenBank/DDBJ databases">
        <title>Dictyostelia acquired genes for synthesis and detection of signals that induce cell-type specialization by lateral gene transfer from prokaryotes.</title>
        <authorList>
            <person name="Gloeckner G."/>
            <person name="Schaap P."/>
        </authorList>
    </citation>
    <scope>NUCLEOTIDE SEQUENCE [LARGE SCALE GENOMIC DNA]</scope>
    <source>
        <strain evidence="2 3">TK</strain>
    </source>
</reference>
<evidence type="ECO:0000256" key="1">
    <source>
        <dbReference type="SAM" id="SignalP"/>
    </source>
</evidence>